<protein>
    <submittedName>
        <fullName evidence="2">Uncharacterized protein</fullName>
    </submittedName>
</protein>
<evidence type="ECO:0000313" key="2">
    <source>
        <dbReference type="EMBL" id="PRZ15508.1"/>
    </source>
</evidence>
<organism evidence="2 3">
    <name type="scientific">Laceyella sediminis</name>
    <dbReference type="NCBI Taxonomy" id="573074"/>
    <lineage>
        <taxon>Bacteria</taxon>
        <taxon>Bacillati</taxon>
        <taxon>Bacillota</taxon>
        <taxon>Bacilli</taxon>
        <taxon>Bacillales</taxon>
        <taxon>Thermoactinomycetaceae</taxon>
        <taxon>Laceyella</taxon>
    </lineage>
</organism>
<evidence type="ECO:0000256" key="1">
    <source>
        <dbReference type="SAM" id="Phobius"/>
    </source>
</evidence>
<reference evidence="2 3" key="1">
    <citation type="submission" date="2018-03" db="EMBL/GenBank/DDBJ databases">
        <title>Genomic Encyclopedia of Archaeal and Bacterial Type Strains, Phase II (KMG-II): from individual species to whole genera.</title>
        <authorList>
            <person name="Goeker M."/>
        </authorList>
    </citation>
    <scope>NUCLEOTIDE SEQUENCE [LARGE SCALE GENOMIC DNA]</scope>
    <source>
        <strain evidence="2 3">RHA1</strain>
    </source>
</reference>
<keyword evidence="1" id="KW-0812">Transmembrane</keyword>
<dbReference type="Proteomes" id="UP000238836">
    <property type="component" value="Unassembled WGS sequence"/>
</dbReference>
<dbReference type="RefSeq" id="WP_106342184.1">
    <property type="nucleotide sequence ID" value="NZ_PVTZ01000004.1"/>
</dbReference>
<name>A0ABX5ET58_9BACL</name>
<evidence type="ECO:0000313" key="3">
    <source>
        <dbReference type="Proteomes" id="UP000238836"/>
    </source>
</evidence>
<proteinExistence type="predicted"/>
<gene>
    <name evidence="2" type="ORF">CLV36_104233</name>
</gene>
<sequence>MDKKVKIVFYILGITFLVVCIFAIIFGMFIVYRNLQVDTVGLELNQAKADEKEAILRYLEESDKVLSTNTASPDETEDELVADLETLKSLEVPKPAKEYHTFLLDNLSFQISVVKTLKDDEARNQYNEEYKQKQIQEIEDEYENSSKSKVSKIIRDKQIEFVNEDNPSQIRDLALFREMHERNKMLLELKEKLRKIAYSLQ</sequence>
<keyword evidence="3" id="KW-1185">Reference proteome</keyword>
<comment type="caution">
    <text evidence="2">The sequence shown here is derived from an EMBL/GenBank/DDBJ whole genome shotgun (WGS) entry which is preliminary data.</text>
</comment>
<accession>A0ABX5ET58</accession>
<dbReference type="EMBL" id="PVTZ01000004">
    <property type="protein sequence ID" value="PRZ15508.1"/>
    <property type="molecule type" value="Genomic_DNA"/>
</dbReference>
<keyword evidence="1" id="KW-1133">Transmembrane helix</keyword>
<keyword evidence="1" id="KW-0472">Membrane</keyword>
<feature type="transmembrane region" description="Helical" evidence="1">
    <location>
        <begin position="7"/>
        <end position="32"/>
    </location>
</feature>